<dbReference type="STRING" id="3880.A0A072TEG8"/>
<dbReference type="FunFam" id="1.10.8.10:FF:000001">
    <property type="entry name" value="Elongation factor Ts"/>
    <property type="match status" value="1"/>
</dbReference>
<dbReference type="InterPro" id="IPR009060">
    <property type="entry name" value="UBA-like_sf"/>
</dbReference>
<dbReference type="EMBL" id="KL403153">
    <property type="protein sequence ID" value="KEH15934.1"/>
    <property type="molecule type" value="Genomic_DNA"/>
</dbReference>
<gene>
    <name evidence="5" type="ORF">MTR_0428s0020</name>
</gene>
<dbReference type="InterPro" id="IPR036402">
    <property type="entry name" value="EF-Ts_dimer_sf"/>
</dbReference>
<evidence type="ECO:0000256" key="3">
    <source>
        <dbReference type="ARBA" id="ARBA00022917"/>
    </source>
</evidence>
<evidence type="ECO:0000313" key="7">
    <source>
        <dbReference type="Proteomes" id="UP000002051"/>
    </source>
</evidence>
<dbReference type="Gene3D" id="3.30.479.20">
    <property type="entry name" value="Elongation factor Ts, dimerisation domain"/>
    <property type="match status" value="1"/>
</dbReference>
<organism evidence="5 7">
    <name type="scientific">Medicago truncatula</name>
    <name type="common">Barrel medic</name>
    <name type="synonym">Medicago tribuloides</name>
    <dbReference type="NCBI Taxonomy" id="3880"/>
    <lineage>
        <taxon>Eukaryota</taxon>
        <taxon>Viridiplantae</taxon>
        <taxon>Streptophyta</taxon>
        <taxon>Embryophyta</taxon>
        <taxon>Tracheophyta</taxon>
        <taxon>Spermatophyta</taxon>
        <taxon>Magnoliopsida</taxon>
        <taxon>eudicotyledons</taxon>
        <taxon>Gunneridae</taxon>
        <taxon>Pentapetalae</taxon>
        <taxon>rosids</taxon>
        <taxon>fabids</taxon>
        <taxon>Fabales</taxon>
        <taxon>Fabaceae</taxon>
        <taxon>Papilionoideae</taxon>
        <taxon>50 kb inversion clade</taxon>
        <taxon>NPAAA clade</taxon>
        <taxon>Hologalegina</taxon>
        <taxon>IRL clade</taxon>
        <taxon>Trifolieae</taxon>
        <taxon>Medicago</taxon>
    </lineage>
</organism>
<reference evidence="5 7" key="1">
    <citation type="journal article" date="2011" name="Nature">
        <title>The Medicago genome provides insight into the evolution of rhizobial symbioses.</title>
        <authorList>
            <person name="Young N.D."/>
            <person name="Debelle F."/>
            <person name="Oldroyd G.E."/>
            <person name="Geurts R."/>
            <person name="Cannon S.B."/>
            <person name="Udvardi M.K."/>
            <person name="Benedito V.A."/>
            <person name="Mayer K.F."/>
            <person name="Gouzy J."/>
            <person name="Schoof H."/>
            <person name="Van de Peer Y."/>
            <person name="Proost S."/>
            <person name="Cook D.R."/>
            <person name="Meyers B.C."/>
            <person name="Spannagl M."/>
            <person name="Cheung F."/>
            <person name="De Mita S."/>
            <person name="Krishnakumar V."/>
            <person name="Gundlach H."/>
            <person name="Zhou S."/>
            <person name="Mudge J."/>
            <person name="Bharti A.K."/>
            <person name="Murray J.D."/>
            <person name="Naoumkina M.A."/>
            <person name="Rosen B."/>
            <person name="Silverstein K.A."/>
            <person name="Tang H."/>
            <person name="Rombauts S."/>
            <person name="Zhao P.X."/>
            <person name="Zhou P."/>
            <person name="Barbe V."/>
            <person name="Bardou P."/>
            <person name="Bechner M."/>
            <person name="Bellec A."/>
            <person name="Berger A."/>
            <person name="Berges H."/>
            <person name="Bidwell S."/>
            <person name="Bisseling T."/>
            <person name="Choisne N."/>
            <person name="Couloux A."/>
            <person name="Denny R."/>
            <person name="Deshpande S."/>
            <person name="Dai X."/>
            <person name="Doyle J.J."/>
            <person name="Dudez A.M."/>
            <person name="Farmer A.D."/>
            <person name="Fouteau S."/>
            <person name="Franken C."/>
            <person name="Gibelin C."/>
            <person name="Gish J."/>
            <person name="Goldstein S."/>
            <person name="Gonzalez A.J."/>
            <person name="Green P.J."/>
            <person name="Hallab A."/>
            <person name="Hartog M."/>
            <person name="Hua A."/>
            <person name="Humphray S.J."/>
            <person name="Jeong D.H."/>
            <person name="Jing Y."/>
            <person name="Jocker A."/>
            <person name="Kenton S.M."/>
            <person name="Kim D.J."/>
            <person name="Klee K."/>
            <person name="Lai H."/>
            <person name="Lang C."/>
            <person name="Lin S."/>
            <person name="Macmil S.L."/>
            <person name="Magdelenat G."/>
            <person name="Matthews L."/>
            <person name="McCorrison J."/>
            <person name="Monaghan E.L."/>
            <person name="Mun J.H."/>
            <person name="Najar F.Z."/>
            <person name="Nicholson C."/>
            <person name="Noirot C."/>
            <person name="O'Bleness M."/>
            <person name="Paule C.R."/>
            <person name="Poulain J."/>
            <person name="Prion F."/>
            <person name="Qin B."/>
            <person name="Qu C."/>
            <person name="Retzel E.F."/>
            <person name="Riddle C."/>
            <person name="Sallet E."/>
            <person name="Samain S."/>
            <person name="Samson N."/>
            <person name="Sanders I."/>
            <person name="Saurat O."/>
            <person name="Scarpelli C."/>
            <person name="Schiex T."/>
            <person name="Segurens B."/>
            <person name="Severin A.J."/>
            <person name="Sherrier D.J."/>
            <person name="Shi R."/>
            <person name="Sims S."/>
            <person name="Singer S.R."/>
            <person name="Sinharoy S."/>
            <person name="Sterck L."/>
            <person name="Viollet A."/>
            <person name="Wang B.B."/>
            <person name="Wang K."/>
            <person name="Wang M."/>
            <person name="Wang X."/>
            <person name="Warfsmann J."/>
            <person name="Weissenbach J."/>
            <person name="White D.D."/>
            <person name="White J.D."/>
            <person name="Wiley G.B."/>
            <person name="Wincker P."/>
            <person name="Xing Y."/>
            <person name="Yang L."/>
            <person name="Yao Z."/>
            <person name="Ying F."/>
            <person name="Zhai J."/>
            <person name="Zhou L."/>
            <person name="Zuber A."/>
            <person name="Denarie J."/>
            <person name="Dixon R.A."/>
            <person name="May G.D."/>
            <person name="Schwartz D.C."/>
            <person name="Rogers J."/>
            <person name="Quetier F."/>
            <person name="Town C.D."/>
            <person name="Roe B.A."/>
        </authorList>
    </citation>
    <scope>NUCLEOTIDE SEQUENCE [LARGE SCALE GENOMIC DNA]</scope>
    <source>
        <strain evidence="5">A17</strain>
        <strain evidence="6 7">cv. Jemalong A17</strain>
    </source>
</reference>
<comment type="similarity">
    <text evidence="1">Belongs to the EF-Ts family.</text>
</comment>
<protein>
    <submittedName>
        <fullName evidence="5">Translation elongation factor Ts protein</fullName>
    </submittedName>
</protein>
<dbReference type="GO" id="GO:0005739">
    <property type="term" value="C:mitochondrion"/>
    <property type="evidence" value="ECO:0007669"/>
    <property type="project" value="GOC"/>
</dbReference>
<keyword evidence="3" id="KW-0648">Protein biosynthesis</keyword>
<dbReference type="HOGENOM" id="CLU_1247007_0_0_1"/>
<comment type="function">
    <text evidence="4">Associates with the EF-Tu.GDP complex and induces the exchange of GDP to GTP. It remains bound to the aminoacyl-tRNA.EF-Tu.GTP complex up to the GTP hydrolysis stage on the ribosome.</text>
</comment>
<evidence type="ECO:0000256" key="4">
    <source>
        <dbReference type="ARBA" id="ARBA00025453"/>
    </source>
</evidence>
<dbReference type="SUPFAM" id="SSF54713">
    <property type="entry name" value="Elongation factor Ts (EF-Ts), dimerisation domain"/>
    <property type="match status" value="1"/>
</dbReference>
<dbReference type="GO" id="GO:0003746">
    <property type="term" value="F:translation elongation factor activity"/>
    <property type="evidence" value="ECO:0000318"/>
    <property type="project" value="GO_Central"/>
</dbReference>
<evidence type="ECO:0000313" key="5">
    <source>
        <dbReference type="EMBL" id="KEH15934.1"/>
    </source>
</evidence>
<dbReference type="PANTHER" id="PTHR11741">
    <property type="entry name" value="ELONGATION FACTOR TS"/>
    <property type="match status" value="1"/>
</dbReference>
<dbReference type="GO" id="GO:0070125">
    <property type="term" value="P:mitochondrial translational elongation"/>
    <property type="evidence" value="ECO:0000318"/>
    <property type="project" value="GO_Central"/>
</dbReference>
<accession>A0A072TEG8</accession>
<reference evidence="6" key="3">
    <citation type="submission" date="2015-06" db="UniProtKB">
        <authorList>
            <consortium name="EnsemblPlants"/>
        </authorList>
    </citation>
    <scope>IDENTIFICATION</scope>
    <source>
        <strain evidence="6">cv. Jemalong A17</strain>
    </source>
</reference>
<dbReference type="EnsemblPlants" id="KEH15934">
    <property type="protein sequence ID" value="KEH15934"/>
    <property type="gene ID" value="MTR_0428s0020"/>
</dbReference>
<keyword evidence="2 5" id="KW-0251">Elongation factor</keyword>
<dbReference type="Proteomes" id="UP000002051">
    <property type="component" value="Unassembled WGS sequence"/>
</dbReference>
<dbReference type="AlphaFoldDB" id="A0A072TEG8"/>
<dbReference type="InterPro" id="IPR001816">
    <property type="entry name" value="Transl_elong_EFTs/EF1B"/>
</dbReference>
<dbReference type="SUPFAM" id="SSF46934">
    <property type="entry name" value="UBA-like"/>
    <property type="match status" value="1"/>
</dbReference>
<evidence type="ECO:0000256" key="1">
    <source>
        <dbReference type="ARBA" id="ARBA00005532"/>
    </source>
</evidence>
<evidence type="ECO:0000256" key="2">
    <source>
        <dbReference type="ARBA" id="ARBA00022768"/>
    </source>
</evidence>
<dbReference type="PANTHER" id="PTHR11741:SF10">
    <property type="entry name" value="POLYPROTEIN OF EF-TS, CHLOROPLASTIC"/>
    <property type="match status" value="1"/>
</dbReference>
<evidence type="ECO:0000313" key="6">
    <source>
        <dbReference type="EnsemblPlants" id="KEH15934"/>
    </source>
</evidence>
<reference evidence="5 7" key="2">
    <citation type="journal article" date="2014" name="BMC Genomics">
        <title>An improved genome release (version Mt4.0) for the model legume Medicago truncatula.</title>
        <authorList>
            <person name="Tang H."/>
            <person name="Krishnakumar V."/>
            <person name="Bidwell S."/>
            <person name="Rosen B."/>
            <person name="Chan A."/>
            <person name="Zhou S."/>
            <person name="Gentzbittel L."/>
            <person name="Childs K.L."/>
            <person name="Yandell M."/>
            <person name="Gundlach H."/>
            <person name="Mayer K.F."/>
            <person name="Schwartz D.C."/>
            <person name="Town C.D."/>
        </authorList>
    </citation>
    <scope>GENOME REANNOTATION</scope>
    <source>
        <strain evidence="5">A17</strain>
        <strain evidence="6 7">cv. Jemalong A17</strain>
    </source>
</reference>
<name>A0A072TEG8_MEDTR</name>
<proteinExistence type="inferred from homology"/>
<keyword evidence="7" id="KW-1185">Reference proteome</keyword>
<dbReference type="Gene3D" id="1.10.8.10">
    <property type="entry name" value="DNA helicase RuvA subunit, C-terminal domain"/>
    <property type="match status" value="2"/>
</dbReference>
<sequence length="222" mass="24705">MHQLNVTTCADVSCTQAKLRIKWTSLMQILNCSMLGCRKSTVLVSAFLVKQLREETGAGMMDCKKARAETEGDLEKPQAYLIKKGLSSADKKSGRLAEEGRIVNGETDFVGRSEKFKELVDDLAMQVAFWSTGSVCYEGNLSLLEKPFIKDDSVSVKNLVRRSIAGICETIKVWRFPDHRPISEFLQNISNSTILPAFVRQLRDETGAGMMECKNPLSESEG</sequence>
<dbReference type="CDD" id="cd14275">
    <property type="entry name" value="UBA_EF-Ts"/>
    <property type="match status" value="1"/>
</dbReference>